<dbReference type="Pfam" id="PF00059">
    <property type="entry name" value="Lectin_C"/>
    <property type="match status" value="1"/>
</dbReference>
<feature type="domain" description="C-type lectin" evidence="1">
    <location>
        <begin position="56"/>
        <end position="179"/>
    </location>
</feature>
<accession>A0AA36M856</accession>
<dbReference type="Proteomes" id="UP001176961">
    <property type="component" value="Unassembled WGS sequence"/>
</dbReference>
<dbReference type="SMART" id="SM00034">
    <property type="entry name" value="CLECT"/>
    <property type="match status" value="1"/>
</dbReference>
<evidence type="ECO:0000313" key="2">
    <source>
        <dbReference type="EMBL" id="CAJ0601278.1"/>
    </source>
</evidence>
<evidence type="ECO:0000259" key="1">
    <source>
        <dbReference type="PROSITE" id="PS50041"/>
    </source>
</evidence>
<dbReference type="EMBL" id="CATQJL010000305">
    <property type="protein sequence ID" value="CAJ0601278.1"/>
    <property type="molecule type" value="Genomic_DNA"/>
</dbReference>
<gene>
    <name evidence="2" type="ORF">CYNAS_LOCUS13261</name>
</gene>
<dbReference type="InterPro" id="IPR016187">
    <property type="entry name" value="CTDL_fold"/>
</dbReference>
<comment type="caution">
    <text evidence="2">The sequence shown here is derived from an EMBL/GenBank/DDBJ whole genome shotgun (WGS) entry which is preliminary data.</text>
</comment>
<protein>
    <recommendedName>
        <fullName evidence="1">C-type lectin domain-containing protein</fullName>
    </recommendedName>
</protein>
<dbReference type="InterPro" id="IPR001304">
    <property type="entry name" value="C-type_lectin-like"/>
</dbReference>
<dbReference type="AlphaFoldDB" id="A0AA36M856"/>
<dbReference type="SUPFAM" id="SSF56436">
    <property type="entry name" value="C-type lectin-like"/>
    <property type="match status" value="1"/>
</dbReference>
<organism evidence="2 3">
    <name type="scientific">Cylicocyclus nassatus</name>
    <name type="common">Nematode worm</name>
    <dbReference type="NCBI Taxonomy" id="53992"/>
    <lineage>
        <taxon>Eukaryota</taxon>
        <taxon>Metazoa</taxon>
        <taxon>Ecdysozoa</taxon>
        <taxon>Nematoda</taxon>
        <taxon>Chromadorea</taxon>
        <taxon>Rhabditida</taxon>
        <taxon>Rhabditina</taxon>
        <taxon>Rhabditomorpha</taxon>
        <taxon>Strongyloidea</taxon>
        <taxon>Strongylidae</taxon>
        <taxon>Cylicocyclus</taxon>
    </lineage>
</organism>
<dbReference type="InterPro" id="IPR050111">
    <property type="entry name" value="C-type_lectin/snaclec_domain"/>
</dbReference>
<sequence>MKILIVALISLTEAFLHPYSNELIFRSADQTHISDLDRSDAGCRDHCEVGWTYLDETDACYKNFFHATFQSAENLCKTLGGHLASIHSYNENLFVAELAKSGRQMTDPDIWTQGTWIGLERYDHLNWTWTDGTNVDFLLWAPGEPNNFEGVQKCGQLWPDPHVDRSMALTYQRWDDLDCHIEIRSFVCKKKPLH</sequence>
<dbReference type="Gene3D" id="3.10.100.10">
    <property type="entry name" value="Mannose-Binding Protein A, subunit A"/>
    <property type="match status" value="1"/>
</dbReference>
<dbReference type="InterPro" id="IPR016186">
    <property type="entry name" value="C-type_lectin-like/link_sf"/>
</dbReference>
<reference evidence="2" key="1">
    <citation type="submission" date="2023-07" db="EMBL/GenBank/DDBJ databases">
        <authorList>
            <consortium name="CYATHOMIX"/>
        </authorList>
    </citation>
    <scope>NUCLEOTIDE SEQUENCE</scope>
    <source>
        <strain evidence="2">N/A</strain>
    </source>
</reference>
<evidence type="ECO:0000313" key="3">
    <source>
        <dbReference type="Proteomes" id="UP001176961"/>
    </source>
</evidence>
<dbReference type="PROSITE" id="PS50041">
    <property type="entry name" value="C_TYPE_LECTIN_2"/>
    <property type="match status" value="1"/>
</dbReference>
<name>A0AA36M856_CYLNA</name>
<dbReference type="PANTHER" id="PTHR22803">
    <property type="entry name" value="MANNOSE, PHOSPHOLIPASE, LECTIN RECEPTOR RELATED"/>
    <property type="match status" value="1"/>
</dbReference>
<keyword evidence="3" id="KW-1185">Reference proteome</keyword>
<proteinExistence type="predicted"/>